<evidence type="ECO:0000256" key="1">
    <source>
        <dbReference type="SAM" id="MobiDB-lite"/>
    </source>
</evidence>
<evidence type="ECO:0000313" key="3">
    <source>
        <dbReference type="Proteomes" id="UP000532373"/>
    </source>
</evidence>
<comment type="caution">
    <text evidence="2">The sequence shown here is derived from an EMBL/GenBank/DDBJ whole genome shotgun (WGS) entry which is preliminary data.</text>
</comment>
<dbReference type="Proteomes" id="UP000532373">
    <property type="component" value="Unassembled WGS sequence"/>
</dbReference>
<organism evidence="2 3">
    <name type="scientific">Aminobacter carboxidus</name>
    <dbReference type="NCBI Taxonomy" id="376165"/>
    <lineage>
        <taxon>Bacteria</taxon>
        <taxon>Pseudomonadati</taxon>
        <taxon>Pseudomonadota</taxon>
        <taxon>Alphaproteobacteria</taxon>
        <taxon>Hyphomicrobiales</taxon>
        <taxon>Phyllobacteriaceae</taxon>
        <taxon>Aminobacter</taxon>
    </lineage>
</organism>
<sequence length="95" mass="10261">MEEKLSGRSAATEEVAREQASIKTGYSPETIGRVSLISDEGNNSRQVAFIFETSHDVTEHPLYAKARFSEVFDLAGKGVSDGPLLQFGREVTVGG</sequence>
<gene>
    <name evidence="2" type="ORF">HNQ96_006196</name>
</gene>
<feature type="region of interest" description="Disordered" evidence="1">
    <location>
        <begin position="1"/>
        <end position="24"/>
    </location>
</feature>
<name>A0A8E1WM26_9HYPH</name>
<accession>A0A8E1WM26</accession>
<proteinExistence type="predicted"/>
<evidence type="ECO:0000313" key="2">
    <source>
        <dbReference type="EMBL" id="MBB6470299.1"/>
    </source>
</evidence>
<dbReference type="EMBL" id="JACHGI010000026">
    <property type="protein sequence ID" value="MBB6470299.1"/>
    <property type="molecule type" value="Genomic_DNA"/>
</dbReference>
<dbReference type="AlphaFoldDB" id="A0A8E1WM26"/>
<dbReference type="RefSeq" id="WP_184774404.1">
    <property type="nucleotide sequence ID" value="NZ_JACHGI010000026.1"/>
</dbReference>
<reference evidence="2 3" key="1">
    <citation type="submission" date="2020-08" db="EMBL/GenBank/DDBJ databases">
        <title>Genomic Encyclopedia of Type Strains, Phase IV (KMG-IV): sequencing the most valuable type-strain genomes for metagenomic binning, comparative biology and taxonomic classification.</title>
        <authorList>
            <person name="Goeker M."/>
        </authorList>
    </citation>
    <scope>NUCLEOTIDE SEQUENCE [LARGE SCALE GENOMIC DNA]</scope>
    <source>
        <strain evidence="2 3">DSM 17454</strain>
    </source>
</reference>
<protein>
    <submittedName>
        <fullName evidence="2">Uncharacterized protein</fullName>
    </submittedName>
</protein>